<dbReference type="SUPFAM" id="SSF53335">
    <property type="entry name" value="S-adenosyl-L-methionine-dependent methyltransferases"/>
    <property type="match status" value="1"/>
</dbReference>
<evidence type="ECO:0000313" key="6">
    <source>
        <dbReference type="EMBL" id="VFR40616.1"/>
    </source>
</evidence>
<gene>
    <name evidence="7" type="ORF">BER1_1227</name>
    <name evidence="6" type="ORF">BER2_1163</name>
</gene>
<proteinExistence type="predicted"/>
<dbReference type="InterPro" id="IPR002052">
    <property type="entry name" value="DNA_methylase_N6_adenine_CS"/>
</dbReference>
<dbReference type="PRINTS" id="PR00507">
    <property type="entry name" value="N12N6MTFRASE"/>
</dbReference>
<accession>A0A484R6J9</accession>
<organism evidence="7">
    <name type="scientific">plant metagenome</name>
    <dbReference type="NCBI Taxonomy" id="1297885"/>
    <lineage>
        <taxon>unclassified sequences</taxon>
        <taxon>metagenomes</taxon>
        <taxon>organismal metagenomes</taxon>
    </lineage>
</organism>
<reference evidence="7" key="1">
    <citation type="submission" date="2019-03" db="EMBL/GenBank/DDBJ databases">
        <authorList>
            <person name="Danneels B."/>
        </authorList>
    </citation>
    <scope>NUCLEOTIDE SEQUENCE</scope>
</reference>
<feature type="domain" description="DNA methylase adenine-specific" evidence="5">
    <location>
        <begin position="95"/>
        <end position="340"/>
    </location>
</feature>
<protein>
    <recommendedName>
        <fullName evidence="5">DNA methylase adenine-specific domain-containing protein</fullName>
    </recommendedName>
</protein>
<dbReference type="GO" id="GO:0009307">
    <property type="term" value="P:DNA restriction-modification system"/>
    <property type="evidence" value="ECO:0007669"/>
    <property type="project" value="UniProtKB-KW"/>
</dbReference>
<keyword evidence="1" id="KW-0489">Methyltransferase</keyword>
<dbReference type="InterPro" id="IPR003356">
    <property type="entry name" value="DNA_methylase_A-5"/>
</dbReference>
<evidence type="ECO:0000313" key="7">
    <source>
        <dbReference type="EMBL" id="VFR45823.1"/>
    </source>
</evidence>
<keyword evidence="4" id="KW-0680">Restriction system</keyword>
<dbReference type="GO" id="GO:0009007">
    <property type="term" value="F:site-specific DNA-methyltransferase (adenine-specific) activity"/>
    <property type="evidence" value="ECO:0007669"/>
    <property type="project" value="UniProtKB-EC"/>
</dbReference>
<dbReference type="PANTHER" id="PTHR33841">
    <property type="entry name" value="DNA METHYLTRANSFERASE YEEA-RELATED"/>
    <property type="match status" value="1"/>
</dbReference>
<evidence type="ECO:0000256" key="4">
    <source>
        <dbReference type="ARBA" id="ARBA00022747"/>
    </source>
</evidence>
<sequence length="587" mass="65330">MSQPSRLALLRRIRLLGKVASELNCNASTVAGTAIRLWCKQQFKFAPTPKLPSSSELAATPELKNLVELLQEMDFLEASYWLSSAYAMLTDETYRKKLAMFFTPASLTRGLLDDLAAQGVDFGKHSFLDPACGGAAFLAPIAFRMREELAARGLSPRARLKHIERHLFGTDRDATLCKLSCQFLYMALHEDIEDSSYIPTFTIEEADSLKSHGDKRGRRDVVVCNPPYRKLAAEEVASLDPAFAQVAEAQPNLYSIFIFHCVRLVRRGGVVALVTPTSFLSGRYFSSLRSFLIRNTDVEHIGMVSERKGVFIDVEQETALTVLRRREPDNRSVAQAKVSVVSIEGKYTPVGTSVLPNGGSVWPIPRAVADVELLKRAAASKFRLADYGYRIRIGAYVWNRDKRPKYETLRDVLEAKTKTAVPLLWSRDISPDGYLTFDPERKADGHNFVDLGDKLHPAVIRQSCVVMQRVTSNDQPRRLVVASVPPPFFLVHGGFVGENHIVILEPSVDLPELQPKDLADLLGTQAVDRIYRCISGATNVSSFELSQLALPDPATLKKYRSHGSSMEQAVNRSYGLELSKVAKQVMN</sequence>
<evidence type="ECO:0000256" key="2">
    <source>
        <dbReference type="ARBA" id="ARBA00022679"/>
    </source>
</evidence>
<dbReference type="InterPro" id="IPR029063">
    <property type="entry name" value="SAM-dependent_MTases_sf"/>
</dbReference>
<name>A0A484R6J9_9ZZZZ</name>
<dbReference type="EMBL" id="CAADIH010000013">
    <property type="protein sequence ID" value="VFR40616.1"/>
    <property type="molecule type" value="Genomic_DNA"/>
</dbReference>
<dbReference type="GO" id="GO:0003677">
    <property type="term" value="F:DNA binding"/>
    <property type="evidence" value="ECO:0007669"/>
    <property type="project" value="InterPro"/>
</dbReference>
<dbReference type="PANTHER" id="PTHR33841:SF5">
    <property type="entry name" value="DNA METHYLASE (MODIFICATION METHYLASE) (METHYLTRANSFERASE)-RELATED"/>
    <property type="match status" value="1"/>
</dbReference>
<keyword evidence="3" id="KW-0949">S-adenosyl-L-methionine</keyword>
<dbReference type="InterPro" id="IPR050953">
    <property type="entry name" value="N4_N6_ade-DNA_methylase"/>
</dbReference>
<dbReference type="Gene3D" id="3.40.50.150">
    <property type="entry name" value="Vaccinia Virus protein VP39"/>
    <property type="match status" value="1"/>
</dbReference>
<evidence type="ECO:0000256" key="3">
    <source>
        <dbReference type="ARBA" id="ARBA00022691"/>
    </source>
</evidence>
<dbReference type="GO" id="GO:0032259">
    <property type="term" value="P:methylation"/>
    <property type="evidence" value="ECO:0007669"/>
    <property type="project" value="UniProtKB-KW"/>
</dbReference>
<dbReference type="AlphaFoldDB" id="A0A484R6J9"/>
<keyword evidence="2" id="KW-0808">Transferase</keyword>
<dbReference type="Pfam" id="PF02384">
    <property type="entry name" value="N6_Mtase"/>
    <property type="match status" value="1"/>
</dbReference>
<dbReference type="PROSITE" id="PS00092">
    <property type="entry name" value="N6_MTASE"/>
    <property type="match status" value="1"/>
</dbReference>
<evidence type="ECO:0000256" key="1">
    <source>
        <dbReference type="ARBA" id="ARBA00022603"/>
    </source>
</evidence>
<evidence type="ECO:0000259" key="5">
    <source>
        <dbReference type="Pfam" id="PF02384"/>
    </source>
</evidence>
<dbReference type="GO" id="GO:0008170">
    <property type="term" value="F:N-methyltransferase activity"/>
    <property type="evidence" value="ECO:0007669"/>
    <property type="project" value="InterPro"/>
</dbReference>
<dbReference type="EMBL" id="CAADIE010000029">
    <property type="protein sequence ID" value="VFR45823.1"/>
    <property type="molecule type" value="Genomic_DNA"/>
</dbReference>